<feature type="transmembrane region" description="Helical" evidence="1">
    <location>
        <begin position="340"/>
        <end position="361"/>
    </location>
</feature>
<dbReference type="OrthoDB" id="3804146at2"/>
<dbReference type="AlphaFoldDB" id="A0A3N0EDD8"/>
<name>A0A3N0EDD8_9ACTN</name>
<protein>
    <submittedName>
        <fullName evidence="2">Uncharacterized protein</fullName>
    </submittedName>
</protein>
<feature type="transmembrane region" description="Helical" evidence="1">
    <location>
        <begin position="193"/>
        <end position="216"/>
    </location>
</feature>
<evidence type="ECO:0000313" key="3">
    <source>
        <dbReference type="Proteomes" id="UP000269198"/>
    </source>
</evidence>
<comment type="caution">
    <text evidence="2">The sequence shown here is derived from an EMBL/GenBank/DDBJ whole genome shotgun (WGS) entry which is preliminary data.</text>
</comment>
<sequence>MARTTNSALLLPLYTLDLARRYWAPLLCVYVAGTSLHALALRGVAELGQRDEILGLVGVSLSLLVTLATTIVMFHMLRPGLPTLDRELFDRGARARGGAGTATRPSVNERERRIVDAISMAILPFLAFYSAWGLVSEEFRSYALRVVNDAGPGAYAFVSDFDRIGAPLVIALGAFVTRAGVEHLYNRTDSKILGMITAILEAIWVFFAIVTISPLLNDARSWLADRVVWADMKGLYTDGLTLVATLTSLPLDTLTSSVATTVTWMWDLLKDGLVEPMLWLTIAAVVFGADVDRAEALFRGQSRAERIRRATVAHTPGVVARVTSVAGRTYRDKYLPFLNAFRFVLSVSPTYYLSFCLYYVLLDLGFGWLERGVYVAVGPGDFLAWWWPWLTPIEFAVEGLFEFFRVCLLAAAFELTLRRVGGQGGGRRRAPRRADHFGM</sequence>
<dbReference type="RefSeq" id="WP_123200633.1">
    <property type="nucleotide sequence ID" value="NZ_RJMB01000005.1"/>
</dbReference>
<organism evidence="2 3">
    <name type="scientific">Halostreptopolyspora alba</name>
    <dbReference type="NCBI Taxonomy" id="2487137"/>
    <lineage>
        <taxon>Bacteria</taxon>
        <taxon>Bacillati</taxon>
        <taxon>Actinomycetota</taxon>
        <taxon>Actinomycetes</taxon>
        <taxon>Streptosporangiales</taxon>
        <taxon>Nocardiopsidaceae</taxon>
        <taxon>Halostreptopolyspora</taxon>
    </lineage>
</organism>
<keyword evidence="1" id="KW-1133">Transmembrane helix</keyword>
<dbReference type="Proteomes" id="UP000269198">
    <property type="component" value="Unassembled WGS sequence"/>
</dbReference>
<evidence type="ECO:0000313" key="2">
    <source>
        <dbReference type="EMBL" id="RNL85855.1"/>
    </source>
</evidence>
<keyword evidence="1" id="KW-0472">Membrane</keyword>
<evidence type="ECO:0000256" key="1">
    <source>
        <dbReference type="SAM" id="Phobius"/>
    </source>
</evidence>
<reference evidence="2 3" key="1">
    <citation type="submission" date="2018-11" db="EMBL/GenBank/DDBJ databases">
        <title>The genome draft of YIM 96095.</title>
        <authorList>
            <person name="Tang S.-K."/>
            <person name="Chunyu W.-X."/>
            <person name="Feng Y.-Z."/>
        </authorList>
    </citation>
    <scope>NUCLEOTIDE SEQUENCE [LARGE SCALE GENOMIC DNA]</scope>
    <source>
        <strain evidence="2 3">YIM 96095</strain>
    </source>
</reference>
<proteinExistence type="predicted"/>
<dbReference type="EMBL" id="RJMB01000005">
    <property type="protein sequence ID" value="RNL85855.1"/>
    <property type="molecule type" value="Genomic_DNA"/>
</dbReference>
<feature type="transmembrane region" description="Helical" evidence="1">
    <location>
        <begin position="164"/>
        <end position="181"/>
    </location>
</feature>
<feature type="transmembrane region" description="Helical" evidence="1">
    <location>
        <begin position="114"/>
        <end position="135"/>
    </location>
</feature>
<gene>
    <name evidence="2" type="ORF">EFW17_07855</name>
</gene>
<accession>A0A3N0EDD8</accession>
<keyword evidence="3" id="KW-1185">Reference proteome</keyword>
<feature type="transmembrane region" description="Helical" evidence="1">
    <location>
        <begin position="53"/>
        <end position="77"/>
    </location>
</feature>
<feature type="transmembrane region" description="Helical" evidence="1">
    <location>
        <begin position="21"/>
        <end position="41"/>
    </location>
</feature>
<keyword evidence="1" id="KW-0812">Transmembrane</keyword>